<dbReference type="Gene3D" id="6.10.140.2220">
    <property type="match status" value="1"/>
</dbReference>
<evidence type="ECO:0000256" key="1">
    <source>
        <dbReference type="ARBA" id="ARBA00022723"/>
    </source>
</evidence>
<feature type="compositionally biased region" description="Acidic residues" evidence="5">
    <location>
        <begin position="23"/>
        <end position="32"/>
    </location>
</feature>
<name>A0A6A6V1C9_9PLEO</name>
<dbReference type="Pfam" id="PF01753">
    <property type="entry name" value="zf-MYND"/>
    <property type="match status" value="1"/>
</dbReference>
<feature type="compositionally biased region" description="Basic and acidic residues" evidence="5">
    <location>
        <begin position="492"/>
        <end position="517"/>
    </location>
</feature>
<evidence type="ECO:0000256" key="5">
    <source>
        <dbReference type="SAM" id="MobiDB-lite"/>
    </source>
</evidence>
<feature type="compositionally biased region" description="Basic and acidic residues" evidence="5">
    <location>
        <begin position="690"/>
        <end position="709"/>
    </location>
</feature>
<accession>A0A6A6V1C9</accession>
<feature type="region of interest" description="Disordered" evidence="5">
    <location>
        <begin position="492"/>
        <end position="764"/>
    </location>
</feature>
<keyword evidence="1" id="KW-0479">Metal-binding</keyword>
<feature type="compositionally biased region" description="Low complexity" evidence="5">
    <location>
        <begin position="1"/>
        <end position="12"/>
    </location>
</feature>
<protein>
    <recommendedName>
        <fullName evidence="6">MYND-type domain-containing protein</fullName>
    </recommendedName>
</protein>
<proteinExistence type="predicted"/>
<keyword evidence="2 4" id="KW-0863">Zinc-finger</keyword>
<evidence type="ECO:0000256" key="2">
    <source>
        <dbReference type="ARBA" id="ARBA00022771"/>
    </source>
</evidence>
<dbReference type="SUPFAM" id="SSF144232">
    <property type="entry name" value="HIT/MYND zinc finger-like"/>
    <property type="match status" value="1"/>
</dbReference>
<dbReference type="Proteomes" id="UP000799440">
    <property type="component" value="Unassembled WGS sequence"/>
</dbReference>
<dbReference type="PROSITE" id="PS50865">
    <property type="entry name" value="ZF_MYND_2"/>
    <property type="match status" value="1"/>
</dbReference>
<keyword evidence="3" id="KW-0862">Zinc</keyword>
<gene>
    <name evidence="7" type="ORF">M011DRAFT_214083</name>
</gene>
<feature type="compositionally biased region" description="Pro residues" evidence="5">
    <location>
        <begin position="678"/>
        <end position="689"/>
    </location>
</feature>
<keyword evidence="8" id="KW-1185">Reference proteome</keyword>
<reference evidence="7" key="1">
    <citation type="journal article" date="2020" name="Stud. Mycol.">
        <title>101 Dothideomycetes genomes: a test case for predicting lifestyles and emergence of pathogens.</title>
        <authorList>
            <person name="Haridas S."/>
            <person name="Albert R."/>
            <person name="Binder M."/>
            <person name="Bloem J."/>
            <person name="Labutti K."/>
            <person name="Salamov A."/>
            <person name="Andreopoulos B."/>
            <person name="Baker S."/>
            <person name="Barry K."/>
            <person name="Bills G."/>
            <person name="Bluhm B."/>
            <person name="Cannon C."/>
            <person name="Castanera R."/>
            <person name="Culley D."/>
            <person name="Daum C."/>
            <person name="Ezra D."/>
            <person name="Gonzalez J."/>
            <person name="Henrissat B."/>
            <person name="Kuo A."/>
            <person name="Liang C."/>
            <person name="Lipzen A."/>
            <person name="Lutzoni F."/>
            <person name="Magnuson J."/>
            <person name="Mondo S."/>
            <person name="Nolan M."/>
            <person name="Ohm R."/>
            <person name="Pangilinan J."/>
            <person name="Park H.-J."/>
            <person name="Ramirez L."/>
            <person name="Alfaro M."/>
            <person name="Sun H."/>
            <person name="Tritt A."/>
            <person name="Yoshinaga Y."/>
            <person name="Zwiers L.-H."/>
            <person name="Turgeon B."/>
            <person name="Goodwin S."/>
            <person name="Spatafora J."/>
            <person name="Crous P."/>
            <person name="Grigoriev I."/>
        </authorList>
    </citation>
    <scope>NUCLEOTIDE SEQUENCE</scope>
    <source>
        <strain evidence="7">CBS 119925</strain>
    </source>
</reference>
<dbReference type="EMBL" id="MU006595">
    <property type="protein sequence ID" value="KAF2743606.1"/>
    <property type="molecule type" value="Genomic_DNA"/>
</dbReference>
<feature type="compositionally biased region" description="Basic residues" evidence="5">
    <location>
        <begin position="661"/>
        <end position="670"/>
    </location>
</feature>
<evidence type="ECO:0000313" key="7">
    <source>
        <dbReference type="EMBL" id="KAF2743606.1"/>
    </source>
</evidence>
<sequence length="764" mass="86147">MAESSSSGSKGKSPLRRVHFADPEDTTSEDADTTSSTGSRTGLYGQAPEERVNFVDPEDFTVENIDDFFMGMKVADMSSEVEPTYTLSKADSVESEDMTTEEPDNIFIAGMVELPHAPPDREEETLCWNGCGKPMTIRCDLCKRAVYCSPRCHEEDWKTHSERCFSRDTEECVVRAGNLLREIYHTVCEHLCRVCVKEDCEDGVEVSVMNSFEMIDAGAHVHLGSFWKYPESVHDVEYRDSMVAACMPSGGIAYFVDLLDMFFRGLDVEKRELSFRINQNLTAIRIPPFGTISTRVNPYVHHVFEIEFVKNSDKWIIDLSGNQCGVCEAVTTRFSYQKKYVAGTDPKTDQNPLGTMEARMRKSAEDGDPESVSALWYFGPMRFVEMGIQRWEADGKVPLPSLLDIPDHADFRERSRNLIEYVEQALQEFYTEIKAACTKGKEKASSYCPPLEPTVSRRMEADRVIFEIGVLRNTPASSASASTAEVEIERGEVVELDKAGSEQTSKEPEKKGQEKEAMTGNVVSTEKVATKEEVKTEDGRLLYELEVREVDVPRKLEIRSKPPKPVIEPTKPKVPPKPHKLGMSKSPEPETRYEPATVAEEKKENKSRKRPRKLEIRSKPPKPMVEPTKPKLPPKPRKLVMSESPEPETQSELAMVSGKKKENKSRKRPRKLEIRSKPPTPKPKLPPKPCEPEIQSKPRQLDTQFEHGQSEISSKRPKPVGSTSSDTRSTKPELRPKPRELSLSESPEPETLSEPSQPNTPSKQ</sequence>
<dbReference type="GO" id="GO:0008270">
    <property type="term" value="F:zinc ion binding"/>
    <property type="evidence" value="ECO:0007669"/>
    <property type="project" value="UniProtKB-KW"/>
</dbReference>
<evidence type="ECO:0000256" key="3">
    <source>
        <dbReference type="ARBA" id="ARBA00022833"/>
    </source>
</evidence>
<evidence type="ECO:0000256" key="4">
    <source>
        <dbReference type="PROSITE-ProRule" id="PRU00134"/>
    </source>
</evidence>
<feature type="compositionally biased region" description="Basic and acidic residues" evidence="5">
    <location>
        <begin position="728"/>
        <end position="742"/>
    </location>
</feature>
<dbReference type="InterPro" id="IPR002893">
    <property type="entry name" value="Znf_MYND"/>
</dbReference>
<feature type="compositionally biased region" description="Low complexity" evidence="5">
    <location>
        <begin position="743"/>
        <end position="756"/>
    </location>
</feature>
<feature type="domain" description="MYND-type" evidence="6">
    <location>
        <begin position="131"/>
        <end position="164"/>
    </location>
</feature>
<dbReference type="OrthoDB" id="432970at2759"/>
<evidence type="ECO:0000313" key="8">
    <source>
        <dbReference type="Proteomes" id="UP000799440"/>
    </source>
</evidence>
<feature type="compositionally biased region" description="Basic and acidic residues" evidence="5">
    <location>
        <begin position="587"/>
        <end position="604"/>
    </location>
</feature>
<feature type="compositionally biased region" description="Basic and acidic residues" evidence="5">
    <location>
        <begin position="528"/>
        <end position="560"/>
    </location>
</feature>
<evidence type="ECO:0000259" key="6">
    <source>
        <dbReference type="PROSITE" id="PS50865"/>
    </source>
</evidence>
<organism evidence="7 8">
    <name type="scientific">Sporormia fimetaria CBS 119925</name>
    <dbReference type="NCBI Taxonomy" id="1340428"/>
    <lineage>
        <taxon>Eukaryota</taxon>
        <taxon>Fungi</taxon>
        <taxon>Dikarya</taxon>
        <taxon>Ascomycota</taxon>
        <taxon>Pezizomycotina</taxon>
        <taxon>Dothideomycetes</taxon>
        <taxon>Pleosporomycetidae</taxon>
        <taxon>Pleosporales</taxon>
        <taxon>Sporormiaceae</taxon>
        <taxon>Sporormia</taxon>
    </lineage>
</organism>
<feature type="region of interest" description="Disordered" evidence="5">
    <location>
        <begin position="1"/>
        <end position="51"/>
    </location>
</feature>
<dbReference type="AlphaFoldDB" id="A0A6A6V1C9"/>